<organism evidence="7">
    <name type="scientific">Schistocephalus solidus</name>
    <name type="common">Tapeworm</name>
    <dbReference type="NCBI Taxonomy" id="70667"/>
    <lineage>
        <taxon>Eukaryota</taxon>
        <taxon>Metazoa</taxon>
        <taxon>Spiralia</taxon>
        <taxon>Lophotrochozoa</taxon>
        <taxon>Platyhelminthes</taxon>
        <taxon>Cestoda</taxon>
        <taxon>Eucestoda</taxon>
        <taxon>Diphyllobothriidea</taxon>
        <taxon>Diphyllobothriidae</taxon>
        <taxon>Schistocephalus</taxon>
    </lineage>
</organism>
<dbReference type="Gene3D" id="1.10.1450.10">
    <property type="entry name" value="Tetraspanin"/>
    <property type="match status" value="1"/>
</dbReference>
<feature type="chain" id="PRO_5007051246" description="Tetraspanin" evidence="6">
    <location>
        <begin position="23"/>
        <end position="139"/>
    </location>
</feature>
<comment type="subcellular location">
    <subcellularLocation>
        <location evidence="1">Membrane</location>
        <topology evidence="1">Multi-pass membrane protein</topology>
    </subcellularLocation>
</comment>
<evidence type="ECO:0000256" key="6">
    <source>
        <dbReference type="SAM" id="SignalP"/>
    </source>
</evidence>
<reference evidence="7" key="1">
    <citation type="submission" date="2016-01" db="EMBL/GenBank/DDBJ databases">
        <title>Reference transcriptome for the parasite Schistocephalus solidus: insights into the molecular evolution of parasitism.</title>
        <authorList>
            <person name="Hebert F.O."/>
            <person name="Grambauer S."/>
            <person name="Barber I."/>
            <person name="Landry C.R."/>
            <person name="Aubin-Horth N."/>
        </authorList>
    </citation>
    <scope>NUCLEOTIDE SEQUENCE</scope>
</reference>
<sequence>MSILLLLEVVAAFLLFAFRVKCKEFVESSLKKTIDRIINGPANSDDVAAMDFMQQKFQCCGATSPADWGSHMPSSCCKNAAAPCPDNHYTVSCGDAFYEVIKDSWLYLGIVIIIIAVLEVGAIASACILQSKINTYESV</sequence>
<dbReference type="CDD" id="cd03127">
    <property type="entry name" value="tetraspanin_LEL"/>
    <property type="match status" value="1"/>
</dbReference>
<dbReference type="PANTHER" id="PTHR19282">
    <property type="entry name" value="TETRASPANIN"/>
    <property type="match status" value="1"/>
</dbReference>
<evidence type="ECO:0000256" key="2">
    <source>
        <dbReference type="ARBA" id="ARBA00022692"/>
    </source>
</evidence>
<gene>
    <name evidence="7" type="ORF">TR90790</name>
</gene>
<evidence type="ECO:0000256" key="5">
    <source>
        <dbReference type="SAM" id="Phobius"/>
    </source>
</evidence>
<protein>
    <recommendedName>
        <fullName evidence="8">Tetraspanin</fullName>
    </recommendedName>
</protein>
<name>A0A0X3PPP5_SCHSO</name>
<dbReference type="InterPro" id="IPR008952">
    <property type="entry name" value="Tetraspanin_EC2_sf"/>
</dbReference>
<dbReference type="AlphaFoldDB" id="A0A0X3PPP5"/>
<dbReference type="PANTHER" id="PTHR19282:SF544">
    <property type="entry name" value="TETRASPANIN"/>
    <property type="match status" value="1"/>
</dbReference>
<dbReference type="InterPro" id="IPR018499">
    <property type="entry name" value="Tetraspanin/Peripherin"/>
</dbReference>
<evidence type="ECO:0000256" key="3">
    <source>
        <dbReference type="ARBA" id="ARBA00022989"/>
    </source>
</evidence>
<feature type="signal peptide" evidence="6">
    <location>
        <begin position="1"/>
        <end position="22"/>
    </location>
</feature>
<keyword evidence="3 5" id="KW-1133">Transmembrane helix</keyword>
<dbReference type="GO" id="GO:0005886">
    <property type="term" value="C:plasma membrane"/>
    <property type="evidence" value="ECO:0007669"/>
    <property type="project" value="TreeGrafter"/>
</dbReference>
<evidence type="ECO:0000313" key="7">
    <source>
        <dbReference type="EMBL" id="JAP53921.1"/>
    </source>
</evidence>
<dbReference type="Pfam" id="PF00335">
    <property type="entry name" value="Tetraspanin"/>
    <property type="match status" value="1"/>
</dbReference>
<feature type="transmembrane region" description="Helical" evidence="5">
    <location>
        <begin position="105"/>
        <end position="129"/>
    </location>
</feature>
<evidence type="ECO:0000256" key="4">
    <source>
        <dbReference type="ARBA" id="ARBA00023136"/>
    </source>
</evidence>
<evidence type="ECO:0008006" key="8">
    <source>
        <dbReference type="Google" id="ProtNLM"/>
    </source>
</evidence>
<accession>A0A0X3PPP5</accession>
<keyword evidence="2 5" id="KW-0812">Transmembrane</keyword>
<keyword evidence="4 5" id="KW-0472">Membrane</keyword>
<evidence type="ECO:0000256" key="1">
    <source>
        <dbReference type="ARBA" id="ARBA00004141"/>
    </source>
</evidence>
<keyword evidence="6" id="KW-0732">Signal</keyword>
<dbReference type="EMBL" id="GEEE01009304">
    <property type="protein sequence ID" value="JAP53921.1"/>
    <property type="molecule type" value="Transcribed_RNA"/>
</dbReference>
<proteinExistence type="predicted"/>
<dbReference type="SUPFAM" id="SSF48652">
    <property type="entry name" value="Tetraspanin"/>
    <property type="match status" value="1"/>
</dbReference>